<comment type="function">
    <text evidence="10">Hydrolyzes fatty acids from S-acylated cysteine residues in proteins with a strong preference for palmitoylated G-alpha proteins over other acyl substrates. Mediates the deacylation of G-alpha proteins such as GPA1 in vivo, but has weak or no activity toward palmitoylated Ras proteins. Has weak lysophospholipase activity in vitro; however such activity may not exist in vivo.</text>
</comment>
<evidence type="ECO:0000256" key="7">
    <source>
        <dbReference type="ARBA" id="ARBA00022801"/>
    </source>
</evidence>
<evidence type="ECO:0000256" key="1">
    <source>
        <dbReference type="ARBA" id="ARBA00004496"/>
    </source>
</evidence>
<dbReference type="Pfam" id="PF02230">
    <property type="entry name" value="Abhydrolase_2"/>
    <property type="match status" value="1"/>
</dbReference>
<dbReference type="Proteomes" id="UP000324767">
    <property type="component" value="Unassembled WGS sequence"/>
</dbReference>
<evidence type="ECO:0000313" key="15">
    <source>
        <dbReference type="Proteomes" id="UP000324767"/>
    </source>
</evidence>
<dbReference type="GO" id="GO:0008474">
    <property type="term" value="F:palmitoyl-(protein) hydrolase activity"/>
    <property type="evidence" value="ECO:0007669"/>
    <property type="project" value="UniProtKB-EC"/>
</dbReference>
<keyword evidence="5" id="KW-0719">Serine esterase</keyword>
<keyword evidence="7" id="KW-0378">Hydrolase</keyword>
<keyword evidence="6" id="KW-0963">Cytoplasm</keyword>
<name>A0A5M8Q021_9LECA</name>
<evidence type="ECO:0000256" key="12">
    <source>
        <dbReference type="ARBA" id="ARBA00047337"/>
    </source>
</evidence>
<evidence type="ECO:0000256" key="9">
    <source>
        <dbReference type="ARBA" id="ARBA00023098"/>
    </source>
</evidence>
<dbReference type="PANTHER" id="PTHR10655">
    <property type="entry name" value="LYSOPHOSPHOLIPASE-RELATED"/>
    <property type="match status" value="1"/>
</dbReference>
<dbReference type="GO" id="GO:0052689">
    <property type="term" value="F:carboxylic ester hydrolase activity"/>
    <property type="evidence" value="ECO:0007669"/>
    <property type="project" value="UniProtKB-KW"/>
</dbReference>
<dbReference type="InterPro" id="IPR050565">
    <property type="entry name" value="LYPA1-2/EST-like"/>
</dbReference>
<dbReference type="EMBL" id="VXIT01000003">
    <property type="protein sequence ID" value="KAA6414290.1"/>
    <property type="molecule type" value="Genomic_DNA"/>
</dbReference>
<evidence type="ECO:0000256" key="3">
    <source>
        <dbReference type="ARBA" id="ARBA00012423"/>
    </source>
</evidence>
<dbReference type="AlphaFoldDB" id="A0A5M8Q021"/>
<dbReference type="OrthoDB" id="2418081at2759"/>
<dbReference type="GO" id="GO:0006631">
    <property type="term" value="P:fatty acid metabolic process"/>
    <property type="evidence" value="ECO:0007669"/>
    <property type="project" value="UniProtKB-KW"/>
</dbReference>
<dbReference type="EC" id="3.1.2.22" evidence="3"/>
<comment type="caution">
    <text evidence="14">The sequence shown here is derived from an EMBL/GenBank/DDBJ whole genome shotgun (WGS) entry which is preliminary data.</text>
</comment>
<reference evidence="14 15" key="1">
    <citation type="submission" date="2019-09" db="EMBL/GenBank/DDBJ databases">
        <title>The hologenome of the rock-dwelling lichen Lasallia pustulata.</title>
        <authorList>
            <person name="Greshake Tzovaras B."/>
            <person name="Segers F."/>
            <person name="Bicker A."/>
            <person name="Dal Grande F."/>
            <person name="Otte J."/>
            <person name="Hankeln T."/>
            <person name="Schmitt I."/>
            <person name="Ebersberger I."/>
        </authorList>
    </citation>
    <scope>NUCLEOTIDE SEQUENCE [LARGE SCALE GENOMIC DNA]</scope>
    <source>
        <strain evidence="14">A1-1</strain>
    </source>
</reference>
<comment type="catalytic activity">
    <reaction evidence="12">
        <text>S-hexadecanoyl-L-cysteinyl-[protein] + H2O = L-cysteinyl-[protein] + hexadecanoate + H(+)</text>
        <dbReference type="Rhea" id="RHEA:19233"/>
        <dbReference type="Rhea" id="RHEA-COMP:10131"/>
        <dbReference type="Rhea" id="RHEA-COMP:11032"/>
        <dbReference type="ChEBI" id="CHEBI:7896"/>
        <dbReference type="ChEBI" id="CHEBI:15377"/>
        <dbReference type="ChEBI" id="CHEBI:15378"/>
        <dbReference type="ChEBI" id="CHEBI:29950"/>
        <dbReference type="ChEBI" id="CHEBI:74151"/>
        <dbReference type="EC" id="3.1.2.22"/>
    </reaction>
</comment>
<feature type="domain" description="Phospholipase/carboxylesterase/thioesterase" evidence="13">
    <location>
        <begin position="7"/>
        <end position="222"/>
    </location>
</feature>
<proteinExistence type="inferred from homology"/>
<gene>
    <name evidence="14" type="ORF">FRX48_02653</name>
</gene>
<dbReference type="FunFam" id="3.40.50.1820:FF:000010">
    <property type="entry name" value="Acyl-protein thioesterase 2"/>
    <property type="match status" value="1"/>
</dbReference>
<evidence type="ECO:0000256" key="5">
    <source>
        <dbReference type="ARBA" id="ARBA00022487"/>
    </source>
</evidence>
<organism evidence="14 15">
    <name type="scientific">Lasallia pustulata</name>
    <dbReference type="NCBI Taxonomy" id="136370"/>
    <lineage>
        <taxon>Eukaryota</taxon>
        <taxon>Fungi</taxon>
        <taxon>Dikarya</taxon>
        <taxon>Ascomycota</taxon>
        <taxon>Pezizomycotina</taxon>
        <taxon>Lecanoromycetes</taxon>
        <taxon>OSLEUM clade</taxon>
        <taxon>Umbilicariomycetidae</taxon>
        <taxon>Umbilicariales</taxon>
        <taxon>Umbilicariaceae</taxon>
        <taxon>Lasallia</taxon>
    </lineage>
</organism>
<evidence type="ECO:0000256" key="4">
    <source>
        <dbReference type="ARBA" id="ARBA00014923"/>
    </source>
</evidence>
<evidence type="ECO:0000256" key="11">
    <source>
        <dbReference type="ARBA" id="ARBA00031195"/>
    </source>
</evidence>
<protein>
    <recommendedName>
        <fullName evidence="4">Acyl-protein thioesterase 1</fullName>
        <ecNumber evidence="3">3.1.2.22</ecNumber>
    </recommendedName>
    <alternativeName>
        <fullName evidence="11">Palmitoyl-protein hydrolase</fullName>
    </alternativeName>
</protein>
<dbReference type="SUPFAM" id="SSF53474">
    <property type="entry name" value="alpha/beta-Hydrolases"/>
    <property type="match status" value="1"/>
</dbReference>
<evidence type="ECO:0000313" key="14">
    <source>
        <dbReference type="EMBL" id="KAA6414290.1"/>
    </source>
</evidence>
<dbReference type="InterPro" id="IPR003140">
    <property type="entry name" value="PLipase/COase/thioEstase"/>
</dbReference>
<evidence type="ECO:0000256" key="2">
    <source>
        <dbReference type="ARBA" id="ARBA00006499"/>
    </source>
</evidence>
<keyword evidence="8" id="KW-0276">Fatty acid metabolism</keyword>
<dbReference type="InterPro" id="IPR029058">
    <property type="entry name" value="AB_hydrolase_fold"/>
</dbReference>
<comment type="similarity">
    <text evidence="2">Belongs to the AB hydrolase superfamily. AB hydrolase 2 family.</text>
</comment>
<evidence type="ECO:0000256" key="8">
    <source>
        <dbReference type="ARBA" id="ARBA00022832"/>
    </source>
</evidence>
<sequence length="236" mass="25905">MAGPAALVVPALKKHTATVIMAHGLGDSGAGWVSLAENWRRRGKFEEVAFVFPNAPAIPITVNFGMHMPGWYDITTFSDLAQAHDEPGILRSREYFNSLIKSENEKGIPSTRIVLGGFSQGGAISIFTGLTCPTKLAGIFSLSGYLLMQGKIKELIPAENPNKDTPIFMAHGDKDQVVRYEWGQKTAQILKDWGWKVDFKTYKNLVHSADPEEIDDLEAYLKEKLPSLAQEAPSGS</sequence>
<dbReference type="GO" id="GO:0005737">
    <property type="term" value="C:cytoplasm"/>
    <property type="evidence" value="ECO:0007669"/>
    <property type="project" value="UniProtKB-SubCell"/>
</dbReference>
<comment type="subcellular location">
    <subcellularLocation>
        <location evidence="1">Cytoplasm</location>
    </subcellularLocation>
</comment>
<evidence type="ECO:0000259" key="13">
    <source>
        <dbReference type="Pfam" id="PF02230"/>
    </source>
</evidence>
<dbReference type="Gene3D" id="3.40.50.1820">
    <property type="entry name" value="alpha/beta hydrolase"/>
    <property type="match status" value="1"/>
</dbReference>
<keyword evidence="9" id="KW-0443">Lipid metabolism</keyword>
<evidence type="ECO:0000256" key="6">
    <source>
        <dbReference type="ARBA" id="ARBA00022490"/>
    </source>
</evidence>
<dbReference type="PANTHER" id="PTHR10655:SF17">
    <property type="entry name" value="LYSOPHOSPHOLIPASE-LIKE PROTEIN 1"/>
    <property type="match status" value="1"/>
</dbReference>
<evidence type="ECO:0000256" key="10">
    <source>
        <dbReference type="ARBA" id="ARBA00029392"/>
    </source>
</evidence>
<accession>A0A5M8Q021</accession>